<dbReference type="Gene3D" id="1.20.5.170">
    <property type="match status" value="1"/>
</dbReference>
<reference evidence="3 4" key="1">
    <citation type="submission" date="2018-05" db="EMBL/GenBank/DDBJ databases">
        <title>Genome sequencing and assembly of the regulated plant pathogen Lachnellula willkommii and related sister species for the development of diagnostic species identification markers.</title>
        <authorList>
            <person name="Giroux E."/>
            <person name="Bilodeau G."/>
        </authorList>
    </citation>
    <scope>NUCLEOTIDE SEQUENCE [LARGE SCALE GENOMIC DNA]</scope>
    <source>
        <strain evidence="3 4">CBS 197.66</strain>
    </source>
</reference>
<feature type="compositionally biased region" description="Basic residues" evidence="1">
    <location>
        <begin position="20"/>
        <end position="29"/>
    </location>
</feature>
<sequence length="482" mass="54270">MSSARSSATPPSVEEEPRKKGSRGGKRSVTHLSKAQLARKRANDREAQRNIRQRTKEHIETLEKKVKELEEYNRAGSMDRVIKRNKELEDEVEVLRSQITLQSAAIVPVNPESATTPGEMSEEMLIPRKGSLDWSPESEPGPWPGAVSHDIAGSNGPYASSTSQIYPSESAAIGYGTQEMEATQQIPTSAAAAGWEDLMVFGNTTQSLAQPISQSMSQPTPAWAPFPAAFNQPSRFTDLQPSGFTEILDQPPIENATCWQSQPSIYAWQMSTKLKAPVTVTDRLMISVIQSQRHHAFHGGDIQSGVEYPSVNILFNQPGSTKPPSSVTEIMACYSAILSHRGFPLIPEKLASFMCMYRFVQWQISPTYETYKRLHDWQAPKPCQLIIPHPAWMDLPPWGKFREKVIENQARYDNPEFQNDYASNFSVNFQHDPMKALIFENGQIMVSPLMDRHLSDISNMSMKKPFADKYPEFRDDCRFEEV</sequence>
<dbReference type="EMBL" id="QGMJ01000634">
    <property type="protein sequence ID" value="TVY34520.1"/>
    <property type="molecule type" value="Genomic_DNA"/>
</dbReference>
<gene>
    <name evidence="3" type="ORF">LSUB1_G007044</name>
</gene>
<dbReference type="OrthoDB" id="3535998at2759"/>
<dbReference type="PANTHER" id="PTHR37012">
    <property type="entry name" value="B-ZIP TRANSCRIPTION FACTOR (EUROFUNG)-RELATED"/>
    <property type="match status" value="1"/>
</dbReference>
<accession>A0A8H8U5I6</accession>
<feature type="compositionally biased region" description="Polar residues" evidence="1">
    <location>
        <begin position="1"/>
        <end position="10"/>
    </location>
</feature>
<dbReference type="InterPro" id="IPR046347">
    <property type="entry name" value="bZIP_sf"/>
</dbReference>
<dbReference type="InterPro" id="IPR021833">
    <property type="entry name" value="DUF3425"/>
</dbReference>
<evidence type="ECO:0000313" key="4">
    <source>
        <dbReference type="Proteomes" id="UP000462212"/>
    </source>
</evidence>
<evidence type="ECO:0000313" key="3">
    <source>
        <dbReference type="EMBL" id="TVY34520.1"/>
    </source>
</evidence>
<protein>
    <recommendedName>
        <fullName evidence="2">BZIP domain-containing protein</fullName>
    </recommendedName>
</protein>
<evidence type="ECO:0000259" key="2">
    <source>
        <dbReference type="Pfam" id="PF00170"/>
    </source>
</evidence>
<dbReference type="Proteomes" id="UP000462212">
    <property type="component" value="Unassembled WGS sequence"/>
</dbReference>
<dbReference type="PANTHER" id="PTHR37012:SF2">
    <property type="entry name" value="BZIP DOMAIN-CONTAINING PROTEIN-RELATED"/>
    <property type="match status" value="1"/>
</dbReference>
<keyword evidence="4" id="KW-1185">Reference proteome</keyword>
<dbReference type="Pfam" id="PF11905">
    <property type="entry name" value="DUF3425"/>
    <property type="match status" value="1"/>
</dbReference>
<feature type="compositionally biased region" description="Basic and acidic residues" evidence="1">
    <location>
        <begin position="41"/>
        <end position="58"/>
    </location>
</feature>
<proteinExistence type="predicted"/>
<feature type="domain" description="BZIP" evidence="2">
    <location>
        <begin position="35"/>
        <end position="99"/>
    </location>
</feature>
<dbReference type="InterPro" id="IPR004827">
    <property type="entry name" value="bZIP"/>
</dbReference>
<comment type="caution">
    <text evidence="3">The sequence shown here is derived from an EMBL/GenBank/DDBJ whole genome shotgun (WGS) entry which is preliminary data.</text>
</comment>
<dbReference type="CDD" id="cd14688">
    <property type="entry name" value="bZIP_YAP"/>
    <property type="match status" value="1"/>
</dbReference>
<dbReference type="AlphaFoldDB" id="A0A8H8U5I6"/>
<dbReference type="GO" id="GO:0003700">
    <property type="term" value="F:DNA-binding transcription factor activity"/>
    <property type="evidence" value="ECO:0007669"/>
    <property type="project" value="InterPro"/>
</dbReference>
<feature type="region of interest" description="Disordered" evidence="1">
    <location>
        <begin position="1"/>
        <end position="58"/>
    </location>
</feature>
<dbReference type="Pfam" id="PF00170">
    <property type="entry name" value="bZIP_1"/>
    <property type="match status" value="1"/>
</dbReference>
<name>A0A8H8U5I6_9HELO</name>
<dbReference type="SUPFAM" id="SSF57959">
    <property type="entry name" value="Leucine zipper domain"/>
    <property type="match status" value="1"/>
</dbReference>
<organism evidence="3 4">
    <name type="scientific">Lachnellula subtilissima</name>
    <dbReference type="NCBI Taxonomy" id="602034"/>
    <lineage>
        <taxon>Eukaryota</taxon>
        <taxon>Fungi</taxon>
        <taxon>Dikarya</taxon>
        <taxon>Ascomycota</taxon>
        <taxon>Pezizomycotina</taxon>
        <taxon>Leotiomycetes</taxon>
        <taxon>Helotiales</taxon>
        <taxon>Lachnaceae</taxon>
        <taxon>Lachnellula</taxon>
    </lineage>
</organism>
<evidence type="ECO:0000256" key="1">
    <source>
        <dbReference type="SAM" id="MobiDB-lite"/>
    </source>
</evidence>